<dbReference type="AlphaFoldDB" id="A0A9D4GB96"/>
<dbReference type="EMBL" id="JAIWYP010000006">
    <property type="protein sequence ID" value="KAH3811875.1"/>
    <property type="molecule type" value="Genomic_DNA"/>
</dbReference>
<sequence>MAAVIPQGQFHIANPDRKCVLATSIIKYFEKSIAEIVRFAKRIPGFTDLPMDDQANLIRGKIRTNDRQFIQT</sequence>
<evidence type="ECO:0000313" key="7">
    <source>
        <dbReference type="Proteomes" id="UP000828390"/>
    </source>
</evidence>
<protein>
    <recommendedName>
        <fullName evidence="4">NR LBD domain-containing protein</fullName>
    </recommendedName>
</protein>
<dbReference type="Proteomes" id="UP000828390">
    <property type="component" value="Unassembled WGS sequence"/>
</dbReference>
<keyword evidence="3" id="KW-0675">Receptor</keyword>
<comment type="caution">
    <text evidence="5">The sequence shown here is derived from an EMBL/GenBank/DDBJ whole genome shotgun (WGS) entry which is preliminary data.</text>
</comment>
<evidence type="ECO:0000313" key="6">
    <source>
        <dbReference type="EMBL" id="KAH3811909.1"/>
    </source>
</evidence>
<reference evidence="5" key="1">
    <citation type="journal article" date="2019" name="bioRxiv">
        <title>The Genome of the Zebra Mussel, Dreissena polymorpha: A Resource for Invasive Species Research.</title>
        <authorList>
            <person name="McCartney M.A."/>
            <person name="Auch B."/>
            <person name="Kono T."/>
            <person name="Mallez S."/>
            <person name="Zhang Y."/>
            <person name="Obille A."/>
            <person name="Becker A."/>
            <person name="Abrahante J.E."/>
            <person name="Garbe J."/>
            <person name="Badalamenti J.P."/>
            <person name="Herman A."/>
            <person name="Mangelson H."/>
            <person name="Liachko I."/>
            <person name="Sullivan S."/>
            <person name="Sone E.D."/>
            <person name="Koren S."/>
            <person name="Silverstein K.A.T."/>
            <person name="Beckman K.B."/>
            <person name="Gohl D.M."/>
        </authorList>
    </citation>
    <scope>NUCLEOTIDE SEQUENCE</scope>
    <source>
        <strain evidence="5">Duluth1</strain>
        <tissue evidence="5">Whole animal</tissue>
    </source>
</reference>
<keyword evidence="7" id="KW-1185">Reference proteome</keyword>
<organism evidence="5 7">
    <name type="scientific">Dreissena polymorpha</name>
    <name type="common">Zebra mussel</name>
    <name type="synonym">Mytilus polymorpha</name>
    <dbReference type="NCBI Taxonomy" id="45954"/>
    <lineage>
        <taxon>Eukaryota</taxon>
        <taxon>Metazoa</taxon>
        <taxon>Spiralia</taxon>
        <taxon>Lophotrochozoa</taxon>
        <taxon>Mollusca</taxon>
        <taxon>Bivalvia</taxon>
        <taxon>Autobranchia</taxon>
        <taxon>Heteroconchia</taxon>
        <taxon>Euheterodonta</taxon>
        <taxon>Imparidentia</taxon>
        <taxon>Neoheterodontei</taxon>
        <taxon>Myida</taxon>
        <taxon>Dreissenoidea</taxon>
        <taxon>Dreissenidae</taxon>
        <taxon>Dreissena</taxon>
    </lineage>
</organism>
<keyword evidence="1" id="KW-0805">Transcription regulation</keyword>
<keyword evidence="2" id="KW-0804">Transcription</keyword>
<dbReference type="EMBL" id="JAIWYP010000006">
    <property type="protein sequence ID" value="KAH3811909.1"/>
    <property type="molecule type" value="Genomic_DNA"/>
</dbReference>
<dbReference type="InterPro" id="IPR001723">
    <property type="entry name" value="Nuclear_hrmn_rcpt"/>
</dbReference>
<reference evidence="5" key="2">
    <citation type="submission" date="2020-11" db="EMBL/GenBank/DDBJ databases">
        <authorList>
            <person name="McCartney M.A."/>
            <person name="Auch B."/>
            <person name="Kono T."/>
            <person name="Mallez S."/>
            <person name="Becker A."/>
            <person name="Gohl D.M."/>
            <person name="Silverstein K.A.T."/>
            <person name="Koren S."/>
            <person name="Bechman K.B."/>
            <person name="Herman A."/>
            <person name="Abrahante J.E."/>
            <person name="Garbe J."/>
        </authorList>
    </citation>
    <scope>NUCLEOTIDE SEQUENCE</scope>
    <source>
        <strain evidence="5">Duluth1</strain>
        <tissue evidence="5">Whole animal</tissue>
    </source>
</reference>
<evidence type="ECO:0000256" key="3">
    <source>
        <dbReference type="ARBA" id="ARBA00023170"/>
    </source>
</evidence>
<dbReference type="Gene3D" id="1.10.565.10">
    <property type="entry name" value="Retinoid X Receptor"/>
    <property type="match status" value="1"/>
</dbReference>
<dbReference type="SUPFAM" id="SSF48508">
    <property type="entry name" value="Nuclear receptor ligand-binding domain"/>
    <property type="match status" value="1"/>
</dbReference>
<dbReference type="InterPro" id="IPR035500">
    <property type="entry name" value="NHR-like_dom_sf"/>
</dbReference>
<proteinExistence type="predicted"/>
<evidence type="ECO:0000256" key="1">
    <source>
        <dbReference type="ARBA" id="ARBA00023015"/>
    </source>
</evidence>
<accession>A0A9D4GB96</accession>
<dbReference type="PRINTS" id="PR00398">
    <property type="entry name" value="STRDHORMONER"/>
</dbReference>
<evidence type="ECO:0000256" key="2">
    <source>
        <dbReference type="ARBA" id="ARBA00023163"/>
    </source>
</evidence>
<evidence type="ECO:0000313" key="5">
    <source>
        <dbReference type="EMBL" id="KAH3811875.1"/>
    </source>
</evidence>
<feature type="domain" description="NR LBD" evidence="4">
    <location>
        <begin position="20"/>
        <end position="59"/>
    </location>
</feature>
<dbReference type="InterPro" id="IPR000536">
    <property type="entry name" value="Nucl_hrmn_rcpt_lig-bd"/>
</dbReference>
<name>A0A9D4GB96_DREPO</name>
<dbReference type="Pfam" id="PF00104">
    <property type="entry name" value="Hormone_recep"/>
    <property type="match status" value="1"/>
</dbReference>
<evidence type="ECO:0000259" key="4">
    <source>
        <dbReference type="Pfam" id="PF00104"/>
    </source>
</evidence>
<gene>
    <name evidence="5" type="ORF">DPMN_140292</name>
    <name evidence="6" type="ORF">DPMN_140326</name>
</gene>